<reference evidence="1 2" key="1">
    <citation type="submission" date="2019-03" db="EMBL/GenBank/DDBJ databases">
        <title>The genome sequence of a newly discovered highly antifungal drug resistant Aspergillus species, Aspergillus tanneri NIH 1004.</title>
        <authorList>
            <person name="Mounaud S."/>
            <person name="Singh I."/>
            <person name="Joardar V."/>
            <person name="Pakala S."/>
            <person name="Pakala S."/>
            <person name="Venepally P."/>
            <person name="Hoover J."/>
            <person name="Nierman W."/>
            <person name="Chung J."/>
            <person name="Losada L."/>
        </authorList>
    </citation>
    <scope>NUCLEOTIDE SEQUENCE [LARGE SCALE GENOMIC DNA]</scope>
    <source>
        <strain evidence="1 2">NIH1004</strain>
    </source>
</reference>
<evidence type="ECO:0000313" key="2">
    <source>
        <dbReference type="Proteomes" id="UP000308092"/>
    </source>
</evidence>
<comment type="caution">
    <text evidence="1">The sequence shown here is derived from an EMBL/GenBank/DDBJ whole genome shotgun (WGS) entry which is preliminary data.</text>
</comment>
<gene>
    <name evidence="1" type="ORF">EYZ11_007634</name>
</gene>
<evidence type="ECO:0000313" key="1">
    <source>
        <dbReference type="EMBL" id="THC92882.1"/>
    </source>
</evidence>
<accession>A0A4S3JCS8</accession>
<keyword evidence="2" id="KW-1185">Reference proteome</keyword>
<dbReference type="AlphaFoldDB" id="A0A4S3JCS8"/>
<proteinExistence type="predicted"/>
<name>A0A4S3JCS8_9EURO</name>
<protein>
    <submittedName>
        <fullName evidence="1">Uncharacterized protein</fullName>
    </submittedName>
</protein>
<organism evidence="1 2">
    <name type="scientific">Aspergillus tanneri</name>
    <dbReference type="NCBI Taxonomy" id="1220188"/>
    <lineage>
        <taxon>Eukaryota</taxon>
        <taxon>Fungi</taxon>
        <taxon>Dikarya</taxon>
        <taxon>Ascomycota</taxon>
        <taxon>Pezizomycotina</taxon>
        <taxon>Eurotiomycetes</taxon>
        <taxon>Eurotiomycetidae</taxon>
        <taxon>Eurotiales</taxon>
        <taxon>Aspergillaceae</taxon>
        <taxon>Aspergillus</taxon>
        <taxon>Aspergillus subgen. Circumdati</taxon>
    </lineage>
</organism>
<dbReference type="VEuPathDB" id="FungiDB:EYZ11_007634"/>
<dbReference type="EMBL" id="SOSA01000302">
    <property type="protein sequence ID" value="THC92882.1"/>
    <property type="molecule type" value="Genomic_DNA"/>
</dbReference>
<dbReference type="Proteomes" id="UP000308092">
    <property type="component" value="Unassembled WGS sequence"/>
</dbReference>
<sequence length="157" mass="17412">MHGEGLAGTHLPWIYASLQCLSSMRVGDPIQSTIDAIQTTLKKIHPSYEWEPQSSRKSQTYGVDQIVNTVEPSSYNISNPQRCMPPESSLTDLEMGELPMLSDFQGNPLQGDIHPASVGSDDLLDLTISDMGWDFDFYTMDLEAFFSVNPSIDAPVR</sequence>